<proteinExistence type="predicted"/>
<evidence type="ECO:0000313" key="2">
    <source>
        <dbReference type="EMBL" id="CAF2919727.1"/>
    </source>
</evidence>
<dbReference type="EMBL" id="HG994583">
    <property type="protein sequence ID" value="CAF2919727.1"/>
    <property type="molecule type" value="Genomic_DNA"/>
</dbReference>
<name>A0A7R8CW81_LEPSM</name>
<organism evidence="2 3">
    <name type="scientific">Lepeophtheirus salmonis</name>
    <name type="common">Salmon louse</name>
    <name type="synonym">Caligus salmonis</name>
    <dbReference type="NCBI Taxonomy" id="72036"/>
    <lineage>
        <taxon>Eukaryota</taxon>
        <taxon>Metazoa</taxon>
        <taxon>Ecdysozoa</taxon>
        <taxon>Arthropoda</taxon>
        <taxon>Crustacea</taxon>
        <taxon>Multicrustacea</taxon>
        <taxon>Hexanauplia</taxon>
        <taxon>Copepoda</taxon>
        <taxon>Siphonostomatoida</taxon>
        <taxon>Caligidae</taxon>
        <taxon>Lepeophtheirus</taxon>
    </lineage>
</organism>
<accession>A0A7R8CW81</accession>
<dbReference type="Proteomes" id="UP000675881">
    <property type="component" value="Chromosome 4"/>
</dbReference>
<evidence type="ECO:0000313" key="3">
    <source>
        <dbReference type="Proteomes" id="UP000675881"/>
    </source>
</evidence>
<reference evidence="2" key="1">
    <citation type="submission" date="2021-02" db="EMBL/GenBank/DDBJ databases">
        <authorList>
            <person name="Bekaert M."/>
        </authorList>
    </citation>
    <scope>NUCLEOTIDE SEQUENCE</scope>
    <source>
        <strain evidence="2">IoA-00</strain>
    </source>
</reference>
<gene>
    <name evidence="2" type="ORF">LSAA_8895</name>
</gene>
<evidence type="ECO:0000256" key="1">
    <source>
        <dbReference type="SAM" id="MobiDB-lite"/>
    </source>
</evidence>
<keyword evidence="3" id="KW-1185">Reference proteome</keyword>
<sequence length="136" mass="15843">MKVHDVAIYFVYKPSIESFKRANPAQENLKSEINRINEQIYNLKRLRSSGLSMVHEKQMKELYCENEKKEEKKEETTTIRCSMAKKQKDKSKKNDFKNLCESNSDAAATLKSINRGIQGRPRLEIDIGYSQFFISS</sequence>
<protein>
    <submittedName>
        <fullName evidence="2">(salmon louse) hypothetical protein</fullName>
    </submittedName>
</protein>
<dbReference type="AlphaFoldDB" id="A0A7R8CW81"/>
<feature type="region of interest" description="Disordered" evidence="1">
    <location>
        <begin position="77"/>
        <end position="98"/>
    </location>
</feature>